<dbReference type="EMBL" id="LGTE01000002">
    <property type="protein sequence ID" value="KNZ70808.1"/>
    <property type="molecule type" value="Genomic_DNA"/>
</dbReference>
<evidence type="ECO:0000256" key="1">
    <source>
        <dbReference type="ARBA" id="ARBA00001974"/>
    </source>
</evidence>
<evidence type="ECO:0000256" key="3">
    <source>
        <dbReference type="ARBA" id="ARBA00022694"/>
    </source>
</evidence>
<dbReference type="SUPFAM" id="SSF51905">
    <property type="entry name" value="FAD/NAD(P)-binding domain"/>
    <property type="match status" value="1"/>
</dbReference>
<keyword evidence="3" id="KW-0819">tRNA processing</keyword>
<keyword evidence="2" id="KW-0285">Flavoprotein</keyword>
<dbReference type="GO" id="GO:0030488">
    <property type="term" value="P:tRNA methylation"/>
    <property type="evidence" value="ECO:0007669"/>
    <property type="project" value="TreeGrafter"/>
</dbReference>
<evidence type="ECO:0000259" key="7">
    <source>
        <dbReference type="Pfam" id="PF01134"/>
    </source>
</evidence>
<evidence type="ECO:0000256" key="5">
    <source>
        <dbReference type="ARBA" id="ARBA00023027"/>
    </source>
</evidence>
<comment type="caution">
    <text evidence="8">The sequence shown here is derived from an EMBL/GenBank/DDBJ whole genome shotgun (WGS) entry which is preliminary data.</text>
</comment>
<dbReference type="Gene3D" id="3.50.50.60">
    <property type="entry name" value="FAD/NAD(P)-binding domain"/>
    <property type="match status" value="2"/>
</dbReference>
<gene>
    <name evidence="8" type="ORF">Tfer_0487</name>
</gene>
<feature type="domain" description="MnmG N-terminal" evidence="7">
    <location>
        <begin position="272"/>
        <end position="351"/>
    </location>
</feature>
<dbReference type="InterPro" id="IPR040131">
    <property type="entry name" value="MnmG_N"/>
</dbReference>
<dbReference type="InterPro" id="IPR002218">
    <property type="entry name" value="MnmG-rel"/>
</dbReference>
<dbReference type="GO" id="GO:0050660">
    <property type="term" value="F:flavin adenine dinucleotide binding"/>
    <property type="evidence" value="ECO:0007669"/>
    <property type="project" value="InterPro"/>
</dbReference>
<dbReference type="Proteomes" id="UP000037175">
    <property type="component" value="Unassembled WGS sequence"/>
</dbReference>
<proteinExistence type="predicted"/>
<dbReference type="PATRIC" id="fig|281456.6.peg.517"/>
<protein>
    <submittedName>
        <fullName evidence="8">FAD-dependent pyridine nucleotide-disulfide oxidoreductase</fullName>
    </submittedName>
</protein>
<dbReference type="PANTHER" id="PTHR11806:SF0">
    <property type="entry name" value="PROTEIN MTO1 HOMOLOG, MITOCHONDRIAL"/>
    <property type="match status" value="1"/>
</dbReference>
<evidence type="ECO:0000256" key="2">
    <source>
        <dbReference type="ARBA" id="ARBA00022630"/>
    </source>
</evidence>
<evidence type="ECO:0000256" key="4">
    <source>
        <dbReference type="ARBA" id="ARBA00022827"/>
    </source>
</evidence>
<dbReference type="PANTHER" id="PTHR11806">
    <property type="entry name" value="GLUCOSE INHIBITED DIVISION PROTEIN A"/>
    <property type="match status" value="1"/>
</dbReference>
<dbReference type="RefSeq" id="WP_052216712.1">
    <property type="nucleotide sequence ID" value="NZ_LGTE01000002.1"/>
</dbReference>
<feature type="domain" description="MnmG N-terminal" evidence="7">
    <location>
        <begin position="2"/>
        <end position="220"/>
    </location>
</feature>
<comment type="cofactor">
    <cofactor evidence="1">
        <name>FAD</name>
        <dbReference type="ChEBI" id="CHEBI:57692"/>
    </cofactor>
</comment>
<dbReference type="InterPro" id="IPR036188">
    <property type="entry name" value="FAD/NAD-bd_sf"/>
</dbReference>
<name>A0A0L6W5Z2_9FIRM</name>
<keyword evidence="9" id="KW-1185">Reference proteome</keyword>
<accession>A0A0L6W5Z2</accession>
<keyword evidence="4" id="KW-0274">FAD</keyword>
<reference evidence="9" key="1">
    <citation type="submission" date="2015-07" db="EMBL/GenBank/DDBJ databases">
        <title>Complete Genome of Thermincola ferriacetica strain Z-0001T.</title>
        <authorList>
            <person name="Lusk B."/>
            <person name="Badalamenti J.P."/>
            <person name="Parameswaran P."/>
            <person name="Bond D.R."/>
            <person name="Torres C.I."/>
        </authorList>
    </citation>
    <scope>NUCLEOTIDE SEQUENCE [LARGE SCALE GENOMIC DNA]</scope>
    <source>
        <strain evidence="9">Z-0001</strain>
    </source>
</reference>
<dbReference type="Pfam" id="PF01134">
    <property type="entry name" value="GIDA"/>
    <property type="match status" value="2"/>
</dbReference>
<evidence type="ECO:0000313" key="8">
    <source>
        <dbReference type="EMBL" id="KNZ70808.1"/>
    </source>
</evidence>
<keyword evidence="5" id="KW-0520">NAD</keyword>
<comment type="subunit">
    <text evidence="6">Homodimer. Heterotetramer of two MnmE and two MnmG subunits.</text>
</comment>
<dbReference type="AlphaFoldDB" id="A0A0L6W5Z2"/>
<sequence>MKVVVIGGGWAGCSAAYFAKKAGAEVALIERTDLLLGTGLVGGIMRNNGRLAAAEEARVLAGDDFSRIIDSVTRHRDVDFPGHRHADLYDVTRIERAVKNALEQSGVQIYLKTLISSVLVQGTRIFSVSDQGGNEFPGDVFIDTTGTAGPMKNCIKYGTGCAMCILRCPTFGPRISVTAKAGIKEIQAGDGLSQFEAISGSCKLAKESLDKTIVQELNKKGVVIIPLPEQYHKHDILRKKACQQYALEEYATNLILLDTGHAKLMTPFFPLESLRSIDGFHEAKYADPYSGGQGNSVRFMAMAPCKPSLQVEGLENLFCAGEKIGPVVGHTEAIITGMLAGHNAVRKAKNMPLIVLPGELVIGDFIAFVLEHMKNAGGLKYKFTFSGSVYFERMQKLGFYPVDREKIRRKIEDLGLTNIFSKFL</sequence>
<organism evidence="8 9">
    <name type="scientific">Thermincola ferriacetica</name>
    <dbReference type="NCBI Taxonomy" id="281456"/>
    <lineage>
        <taxon>Bacteria</taxon>
        <taxon>Bacillati</taxon>
        <taxon>Bacillota</taxon>
        <taxon>Clostridia</taxon>
        <taxon>Eubacteriales</taxon>
        <taxon>Thermincolaceae</taxon>
        <taxon>Thermincola</taxon>
    </lineage>
</organism>
<evidence type="ECO:0000256" key="6">
    <source>
        <dbReference type="ARBA" id="ARBA00025948"/>
    </source>
</evidence>
<evidence type="ECO:0000313" key="9">
    <source>
        <dbReference type="Proteomes" id="UP000037175"/>
    </source>
</evidence>
<dbReference type="GO" id="GO:0002098">
    <property type="term" value="P:tRNA wobble uridine modification"/>
    <property type="evidence" value="ECO:0007669"/>
    <property type="project" value="TreeGrafter"/>
</dbReference>